<organism evidence="1 2">
    <name type="scientific">Acetivibrio clariflavus (strain DSM 19732 / NBRC 101661 / EBR45)</name>
    <name type="common">Clostridium clariflavum</name>
    <dbReference type="NCBI Taxonomy" id="720554"/>
    <lineage>
        <taxon>Bacteria</taxon>
        <taxon>Bacillati</taxon>
        <taxon>Bacillota</taxon>
        <taxon>Clostridia</taxon>
        <taxon>Eubacteriales</taxon>
        <taxon>Oscillospiraceae</taxon>
        <taxon>Acetivibrio</taxon>
    </lineage>
</organism>
<keyword evidence="2" id="KW-1185">Reference proteome</keyword>
<dbReference type="Pfam" id="PF14006">
    <property type="entry name" value="YqzL"/>
    <property type="match status" value="1"/>
</dbReference>
<proteinExistence type="predicted"/>
<reference evidence="1 2" key="2">
    <citation type="journal article" date="2012" name="Stand. Genomic Sci.">
        <title>Complete Genome Sequence of Clostridium clariflavum DSM 19732.</title>
        <authorList>
            <person name="Izquierdo J.A."/>
            <person name="Goodwin L."/>
            <person name="Davenport K.W."/>
            <person name="Teshima H."/>
            <person name="Bruce D."/>
            <person name="Detter C."/>
            <person name="Tapia R."/>
            <person name="Han S."/>
            <person name="Land M."/>
            <person name="Hauser L."/>
            <person name="Jeffries C.D."/>
            <person name="Han J."/>
            <person name="Pitluck S."/>
            <person name="Nolan M."/>
            <person name="Chen A."/>
            <person name="Huntemann M."/>
            <person name="Mavromatis K."/>
            <person name="Mikhailova N."/>
            <person name="Liolios K."/>
            <person name="Woyke T."/>
            <person name="Lynd L.R."/>
        </authorList>
    </citation>
    <scope>NUCLEOTIDE SEQUENCE [LARGE SCALE GENOMIC DNA]</scope>
    <source>
        <strain evidence="2">DSM 19732 / NBRC 101661 / EBR45</strain>
    </source>
</reference>
<dbReference type="AlphaFoldDB" id="G8M1B0"/>
<dbReference type="RefSeq" id="WP_014254699.1">
    <property type="nucleotide sequence ID" value="NC_016627.1"/>
</dbReference>
<dbReference type="InterPro" id="IPR025617">
    <property type="entry name" value="YqzL"/>
</dbReference>
<evidence type="ECO:0000313" key="2">
    <source>
        <dbReference type="Proteomes" id="UP000005435"/>
    </source>
</evidence>
<dbReference type="KEGG" id="ccl:Clocl_1435"/>
<dbReference type="STRING" id="720554.Clocl_1435"/>
<evidence type="ECO:0008006" key="3">
    <source>
        <dbReference type="Google" id="ProtNLM"/>
    </source>
</evidence>
<evidence type="ECO:0000313" key="1">
    <source>
        <dbReference type="EMBL" id="AEV68086.1"/>
    </source>
</evidence>
<name>G8M1B0_ACECE</name>
<dbReference type="Proteomes" id="UP000005435">
    <property type="component" value="Chromosome"/>
</dbReference>
<reference evidence="2" key="1">
    <citation type="submission" date="2011-12" db="EMBL/GenBank/DDBJ databases">
        <title>Complete sequence of Clostridium clariflavum DSM 19732.</title>
        <authorList>
            <consortium name="US DOE Joint Genome Institute"/>
            <person name="Lucas S."/>
            <person name="Han J."/>
            <person name="Lapidus A."/>
            <person name="Cheng J.-F."/>
            <person name="Goodwin L."/>
            <person name="Pitluck S."/>
            <person name="Peters L."/>
            <person name="Teshima H."/>
            <person name="Detter J.C."/>
            <person name="Han C."/>
            <person name="Tapia R."/>
            <person name="Land M."/>
            <person name="Hauser L."/>
            <person name="Kyrpides N."/>
            <person name="Ivanova N."/>
            <person name="Pagani I."/>
            <person name="Kitzmiller T."/>
            <person name="Lynd L."/>
            <person name="Izquierdo J."/>
            <person name="Woyke T."/>
        </authorList>
    </citation>
    <scope>NUCLEOTIDE SEQUENCE [LARGE SCALE GENOMIC DNA]</scope>
    <source>
        <strain evidence="2">DSM 19732 / NBRC 101661 / EBR45</strain>
    </source>
</reference>
<gene>
    <name evidence="1" type="ordered locus">Clocl_1435</name>
</gene>
<dbReference type="HOGENOM" id="CLU_216764_0_0_9"/>
<dbReference type="eggNOG" id="ENOG5033JZ6">
    <property type="taxonomic scope" value="Bacteria"/>
</dbReference>
<accession>G8M1B0</accession>
<sequence>MLKEFAWKVFESTGSIDTYILLKEIEEKSRVAEETEATKDEVAISKN</sequence>
<protein>
    <recommendedName>
        <fullName evidence="3">YqzL-like protein</fullName>
    </recommendedName>
</protein>
<dbReference type="EMBL" id="CP003065">
    <property type="protein sequence ID" value="AEV68086.1"/>
    <property type="molecule type" value="Genomic_DNA"/>
</dbReference>
<dbReference type="OrthoDB" id="1650227at2"/>